<keyword evidence="2" id="KW-1185">Reference proteome</keyword>
<proteinExistence type="predicted"/>
<comment type="caution">
    <text evidence="1">The sequence shown here is derived from an EMBL/GenBank/DDBJ whole genome shotgun (WGS) entry which is preliminary data.</text>
</comment>
<sequence>MASIAYKLEPSRLDEKFQQKTDFFEGSYKKEGALYWSFLSVFSE</sequence>
<dbReference type="Proteomes" id="UP000031982">
    <property type="component" value="Unassembled WGS sequence"/>
</dbReference>
<reference evidence="1 2" key="1">
    <citation type="submission" date="2015-01" db="EMBL/GenBank/DDBJ databases">
        <title>Genome Assembly of Bacillus badius MTCC 1458.</title>
        <authorList>
            <person name="Verma A."/>
            <person name="Khatri I."/>
            <person name="Mual P."/>
            <person name="Subramanian S."/>
            <person name="Krishnamurthi S."/>
        </authorList>
    </citation>
    <scope>NUCLEOTIDE SEQUENCE [LARGE SCALE GENOMIC DNA]</scope>
    <source>
        <strain evidence="1 2">MTCC 1458</strain>
    </source>
</reference>
<organism evidence="1 2">
    <name type="scientific">Bacillus badius</name>
    <dbReference type="NCBI Taxonomy" id="1455"/>
    <lineage>
        <taxon>Bacteria</taxon>
        <taxon>Bacillati</taxon>
        <taxon>Bacillota</taxon>
        <taxon>Bacilli</taxon>
        <taxon>Bacillales</taxon>
        <taxon>Bacillaceae</taxon>
        <taxon>Pseudobacillus</taxon>
    </lineage>
</organism>
<evidence type="ECO:0000313" key="2">
    <source>
        <dbReference type="Proteomes" id="UP000031982"/>
    </source>
</evidence>
<gene>
    <name evidence="1" type="ORF">SD77_1640</name>
</gene>
<protein>
    <submittedName>
        <fullName evidence="1">Uncharacterized protein</fullName>
    </submittedName>
</protein>
<dbReference type="EMBL" id="JXLP01000016">
    <property type="protein sequence ID" value="KIL77193.1"/>
    <property type="molecule type" value="Genomic_DNA"/>
</dbReference>
<name>A0ABR5ASN9_BACBA</name>
<accession>A0ABR5ASN9</accession>
<evidence type="ECO:0000313" key="1">
    <source>
        <dbReference type="EMBL" id="KIL77193.1"/>
    </source>
</evidence>